<reference evidence="2" key="1">
    <citation type="submission" date="2023-07" db="EMBL/GenBank/DDBJ databases">
        <title>30 novel species of actinomycetes from the DSMZ collection.</title>
        <authorList>
            <person name="Nouioui I."/>
        </authorList>
    </citation>
    <scope>NUCLEOTIDE SEQUENCE [LARGE SCALE GENOMIC DNA]</scope>
    <source>
        <strain evidence="2">DSM 44399</strain>
    </source>
</reference>
<proteinExistence type="predicted"/>
<organism evidence="1 2">
    <name type="scientific">Jatrophihabitans lederbergiae</name>
    <dbReference type="NCBI Taxonomy" id="3075547"/>
    <lineage>
        <taxon>Bacteria</taxon>
        <taxon>Bacillati</taxon>
        <taxon>Actinomycetota</taxon>
        <taxon>Actinomycetes</taxon>
        <taxon>Jatrophihabitantales</taxon>
        <taxon>Jatrophihabitantaceae</taxon>
        <taxon>Jatrophihabitans</taxon>
    </lineage>
</organism>
<sequence>MTNSHVRSGIFEPWNTVPVSTENFLRHVAHFHNRRAVSAPVRVLRVPPPSFGARK</sequence>
<evidence type="ECO:0000313" key="2">
    <source>
        <dbReference type="Proteomes" id="UP001183176"/>
    </source>
</evidence>
<dbReference type="EMBL" id="JAVREH010000168">
    <property type="protein sequence ID" value="MDT0264567.1"/>
    <property type="molecule type" value="Genomic_DNA"/>
</dbReference>
<name>A0ABU2JHV9_9ACTN</name>
<gene>
    <name evidence="1" type="ORF">RM423_24780</name>
</gene>
<protein>
    <submittedName>
        <fullName evidence="1">Uncharacterized protein</fullName>
    </submittedName>
</protein>
<comment type="caution">
    <text evidence="1">The sequence shown here is derived from an EMBL/GenBank/DDBJ whole genome shotgun (WGS) entry which is preliminary data.</text>
</comment>
<dbReference type="Proteomes" id="UP001183176">
    <property type="component" value="Unassembled WGS sequence"/>
</dbReference>
<evidence type="ECO:0000313" key="1">
    <source>
        <dbReference type="EMBL" id="MDT0264567.1"/>
    </source>
</evidence>
<accession>A0ABU2JHV9</accession>
<keyword evidence="2" id="KW-1185">Reference proteome</keyword>